<evidence type="ECO:0000256" key="13">
    <source>
        <dbReference type="SAM" id="Phobius"/>
    </source>
</evidence>
<evidence type="ECO:0000256" key="12">
    <source>
        <dbReference type="SAM" id="MobiDB-lite"/>
    </source>
</evidence>
<protein>
    <recommendedName>
        <fullName evidence="3">histidine kinase</fullName>
        <ecNumber evidence="3">2.7.13.3</ecNumber>
    </recommendedName>
</protein>
<evidence type="ECO:0000256" key="6">
    <source>
        <dbReference type="ARBA" id="ARBA00022679"/>
    </source>
</evidence>
<dbReference type="Pfam" id="PF02518">
    <property type="entry name" value="HATPase_c"/>
    <property type="match status" value="1"/>
</dbReference>
<dbReference type="EC" id="2.7.13.3" evidence="3"/>
<keyword evidence="8" id="KW-0418">Kinase</keyword>
<keyword evidence="13" id="KW-0812">Transmembrane</keyword>
<dbReference type="GO" id="GO:0005886">
    <property type="term" value="C:plasma membrane"/>
    <property type="evidence" value="ECO:0007669"/>
    <property type="project" value="UniProtKB-SubCell"/>
</dbReference>
<evidence type="ECO:0000259" key="14">
    <source>
        <dbReference type="PROSITE" id="PS50109"/>
    </source>
</evidence>
<dbReference type="PANTHER" id="PTHR43711">
    <property type="entry name" value="TWO-COMPONENT HISTIDINE KINASE"/>
    <property type="match status" value="1"/>
</dbReference>
<dbReference type="OrthoDB" id="335833at2"/>
<keyword evidence="9" id="KW-0067">ATP-binding</keyword>
<dbReference type="AlphaFoldDB" id="A0A4Y8PX66"/>
<feature type="compositionally biased region" description="Basic and acidic residues" evidence="12">
    <location>
        <begin position="80"/>
        <end position="103"/>
    </location>
</feature>
<dbReference type="RefSeq" id="WP_134755297.1">
    <property type="nucleotide sequence ID" value="NZ_MYFO02000004.1"/>
</dbReference>
<comment type="subcellular location">
    <subcellularLocation>
        <location evidence="2">Cell membrane</location>
        <topology evidence="2">Multi-pass membrane protein</topology>
    </subcellularLocation>
</comment>
<dbReference type="InterPro" id="IPR050736">
    <property type="entry name" value="Sensor_HK_Regulatory"/>
</dbReference>
<dbReference type="InterPro" id="IPR003660">
    <property type="entry name" value="HAMP_dom"/>
</dbReference>
<name>A0A4Y8PX66_9BACL</name>
<dbReference type="GO" id="GO:0005524">
    <property type="term" value="F:ATP binding"/>
    <property type="evidence" value="ECO:0007669"/>
    <property type="project" value="UniProtKB-KW"/>
</dbReference>
<feature type="transmembrane region" description="Helical" evidence="13">
    <location>
        <begin position="216"/>
        <end position="242"/>
    </location>
</feature>
<dbReference type="FunFam" id="1.10.287.130:FF:000001">
    <property type="entry name" value="Two-component sensor histidine kinase"/>
    <property type="match status" value="1"/>
</dbReference>
<proteinExistence type="predicted"/>
<keyword evidence="5" id="KW-0597">Phosphoprotein</keyword>
<dbReference type="EMBL" id="MYFO01000027">
    <property type="protein sequence ID" value="TFE85274.1"/>
    <property type="molecule type" value="Genomic_DNA"/>
</dbReference>
<comment type="caution">
    <text evidence="16">The sequence shown here is derived from an EMBL/GenBank/DDBJ whole genome shotgun (WGS) entry which is preliminary data.</text>
</comment>
<keyword evidence="7" id="KW-0547">Nucleotide-binding</keyword>
<evidence type="ECO:0000256" key="10">
    <source>
        <dbReference type="ARBA" id="ARBA00023012"/>
    </source>
</evidence>
<sequence length="529" mass="58484">MSARPQGRAPRWLSRFRQFVTPHSLHFQLLSRSLLILSVLLLLIGVSQYVLIQQYAYRDKAAGLKSQLRSIPPEAWEEQLEGHSGDPRDMDDAAGRSPMKREGTQGQGQGQHRGGKDGGNAPFNLRANEFTAIALYDEAGKLHELNPELNHEESPLLTAETYAKAKTSDPRKPTYFVATNADGVKMLVVLQPVEFRGKLLGIAQASCSIGPVQQMLMLVLVTFIFLSIVALGAALMSFLPVLRRTLVPLSQIVETVGRIDAGKLDERLPDQQGQHEIDRLSHSFNGMLERLEASFLAEKELQSQMRRFIADASHELRTPLTSIHGFLEILLRGAASNEEQLRRSLTSMYSESERLKKLVEDLLFLAKMDRTPAPRKSPGSLRSVVLEMEPQLRVLAGARTVEVDPGDESTLLFDRDKIKQVILNLFQNAVQHTDAAQGRIEVKVKPAGSLIGIAIRDNGPGIPAEHVPHLFERFYRIDASRARKYGGAGLGLAITQSIVEAHGGRIEVESRVGEGATFLVLLPLDTEGQ</sequence>
<dbReference type="Gene3D" id="6.10.340.10">
    <property type="match status" value="1"/>
</dbReference>
<dbReference type="InterPro" id="IPR003594">
    <property type="entry name" value="HATPase_dom"/>
</dbReference>
<evidence type="ECO:0000256" key="4">
    <source>
        <dbReference type="ARBA" id="ARBA00022475"/>
    </source>
</evidence>
<dbReference type="PANTHER" id="PTHR43711:SF1">
    <property type="entry name" value="HISTIDINE KINASE 1"/>
    <property type="match status" value="1"/>
</dbReference>
<dbReference type="SMART" id="SM00388">
    <property type="entry name" value="HisKA"/>
    <property type="match status" value="1"/>
</dbReference>
<dbReference type="CDD" id="cd06225">
    <property type="entry name" value="HAMP"/>
    <property type="match status" value="1"/>
</dbReference>
<evidence type="ECO:0000256" key="11">
    <source>
        <dbReference type="ARBA" id="ARBA00023136"/>
    </source>
</evidence>
<organism evidence="16 17">
    <name type="scientific">Paenibacillus athensensis</name>
    <dbReference type="NCBI Taxonomy" id="1967502"/>
    <lineage>
        <taxon>Bacteria</taxon>
        <taxon>Bacillati</taxon>
        <taxon>Bacillota</taxon>
        <taxon>Bacilli</taxon>
        <taxon>Bacillales</taxon>
        <taxon>Paenibacillaceae</taxon>
        <taxon>Paenibacillus</taxon>
    </lineage>
</organism>
<feature type="domain" description="Histidine kinase" evidence="14">
    <location>
        <begin position="311"/>
        <end position="526"/>
    </location>
</feature>
<dbReference type="SUPFAM" id="SSF47384">
    <property type="entry name" value="Homodimeric domain of signal transducing histidine kinase"/>
    <property type="match status" value="1"/>
</dbReference>
<evidence type="ECO:0000313" key="17">
    <source>
        <dbReference type="Proteomes" id="UP000298246"/>
    </source>
</evidence>
<keyword evidence="11 13" id="KW-0472">Membrane</keyword>
<dbReference type="SMART" id="SM00304">
    <property type="entry name" value="HAMP"/>
    <property type="match status" value="1"/>
</dbReference>
<evidence type="ECO:0000256" key="5">
    <source>
        <dbReference type="ARBA" id="ARBA00022553"/>
    </source>
</evidence>
<evidence type="ECO:0000256" key="2">
    <source>
        <dbReference type="ARBA" id="ARBA00004651"/>
    </source>
</evidence>
<dbReference type="GO" id="GO:0000155">
    <property type="term" value="F:phosphorelay sensor kinase activity"/>
    <property type="evidence" value="ECO:0007669"/>
    <property type="project" value="InterPro"/>
</dbReference>
<dbReference type="InterPro" id="IPR036890">
    <property type="entry name" value="HATPase_C_sf"/>
</dbReference>
<keyword evidence="17" id="KW-1185">Reference proteome</keyword>
<accession>A0A4Y8PX66</accession>
<feature type="transmembrane region" description="Helical" evidence="13">
    <location>
        <begin position="34"/>
        <end position="52"/>
    </location>
</feature>
<dbReference type="InterPro" id="IPR004358">
    <property type="entry name" value="Sig_transdc_His_kin-like_C"/>
</dbReference>
<comment type="catalytic activity">
    <reaction evidence="1">
        <text>ATP + protein L-histidine = ADP + protein N-phospho-L-histidine.</text>
        <dbReference type="EC" id="2.7.13.3"/>
    </reaction>
</comment>
<evidence type="ECO:0000313" key="16">
    <source>
        <dbReference type="EMBL" id="TFE85274.1"/>
    </source>
</evidence>
<feature type="domain" description="HAMP" evidence="15">
    <location>
        <begin position="243"/>
        <end position="296"/>
    </location>
</feature>
<dbReference type="PROSITE" id="PS50109">
    <property type="entry name" value="HIS_KIN"/>
    <property type="match status" value="1"/>
</dbReference>
<evidence type="ECO:0000256" key="1">
    <source>
        <dbReference type="ARBA" id="ARBA00000085"/>
    </source>
</evidence>
<gene>
    <name evidence="16" type="ORF">B5M42_17985</name>
</gene>
<keyword evidence="6" id="KW-0808">Transferase</keyword>
<keyword evidence="10" id="KW-0902">Two-component regulatory system</keyword>
<dbReference type="FunFam" id="3.30.565.10:FF:000006">
    <property type="entry name" value="Sensor histidine kinase WalK"/>
    <property type="match status" value="1"/>
</dbReference>
<dbReference type="Pfam" id="PF00672">
    <property type="entry name" value="HAMP"/>
    <property type="match status" value="1"/>
</dbReference>
<dbReference type="Gene3D" id="1.10.287.130">
    <property type="match status" value="1"/>
</dbReference>
<dbReference type="InterPro" id="IPR005467">
    <property type="entry name" value="His_kinase_dom"/>
</dbReference>
<evidence type="ECO:0000256" key="7">
    <source>
        <dbReference type="ARBA" id="ARBA00022741"/>
    </source>
</evidence>
<evidence type="ECO:0000256" key="3">
    <source>
        <dbReference type="ARBA" id="ARBA00012438"/>
    </source>
</evidence>
<dbReference type="InterPro" id="IPR003661">
    <property type="entry name" value="HisK_dim/P_dom"/>
</dbReference>
<dbReference type="PRINTS" id="PR00344">
    <property type="entry name" value="BCTRLSENSOR"/>
</dbReference>
<dbReference type="PROSITE" id="PS50885">
    <property type="entry name" value="HAMP"/>
    <property type="match status" value="1"/>
</dbReference>
<dbReference type="Gene3D" id="3.30.565.10">
    <property type="entry name" value="Histidine kinase-like ATPase, C-terminal domain"/>
    <property type="match status" value="1"/>
</dbReference>
<dbReference type="Proteomes" id="UP000298246">
    <property type="component" value="Unassembled WGS sequence"/>
</dbReference>
<keyword evidence="4" id="KW-1003">Cell membrane</keyword>
<evidence type="ECO:0000256" key="9">
    <source>
        <dbReference type="ARBA" id="ARBA00022840"/>
    </source>
</evidence>
<keyword evidence="13" id="KW-1133">Transmembrane helix</keyword>
<dbReference type="SMART" id="SM00387">
    <property type="entry name" value="HATPase_c"/>
    <property type="match status" value="1"/>
</dbReference>
<dbReference type="SUPFAM" id="SSF158472">
    <property type="entry name" value="HAMP domain-like"/>
    <property type="match status" value="1"/>
</dbReference>
<evidence type="ECO:0000259" key="15">
    <source>
        <dbReference type="PROSITE" id="PS50885"/>
    </source>
</evidence>
<evidence type="ECO:0000256" key="8">
    <source>
        <dbReference type="ARBA" id="ARBA00022777"/>
    </source>
</evidence>
<dbReference type="CDD" id="cd00075">
    <property type="entry name" value="HATPase"/>
    <property type="match status" value="1"/>
</dbReference>
<dbReference type="Pfam" id="PF00512">
    <property type="entry name" value="HisKA"/>
    <property type="match status" value="1"/>
</dbReference>
<feature type="region of interest" description="Disordered" evidence="12">
    <location>
        <begin position="77"/>
        <end position="121"/>
    </location>
</feature>
<reference evidence="16 17" key="1">
    <citation type="submission" date="2017-03" db="EMBL/GenBank/DDBJ databases">
        <title>Isolation of Levoglucosan Utilizing Bacteria.</title>
        <authorList>
            <person name="Arya A.S."/>
        </authorList>
    </citation>
    <scope>NUCLEOTIDE SEQUENCE [LARGE SCALE GENOMIC DNA]</scope>
    <source>
        <strain evidence="16 17">MEC069</strain>
    </source>
</reference>
<dbReference type="InterPro" id="IPR036097">
    <property type="entry name" value="HisK_dim/P_sf"/>
</dbReference>
<dbReference type="CDD" id="cd00082">
    <property type="entry name" value="HisKA"/>
    <property type="match status" value="1"/>
</dbReference>
<dbReference type="SUPFAM" id="SSF55874">
    <property type="entry name" value="ATPase domain of HSP90 chaperone/DNA topoisomerase II/histidine kinase"/>
    <property type="match status" value="1"/>
</dbReference>